<name>A0AAV2VSS8_9VIBR</name>
<keyword evidence="4" id="KW-0238">DNA-binding</keyword>
<dbReference type="Gene3D" id="3.40.50.300">
    <property type="entry name" value="P-loop containing nucleotide triphosphate hydrolases"/>
    <property type="match status" value="1"/>
</dbReference>
<dbReference type="PANTHER" id="PTHR32071:SF117">
    <property type="entry name" value="PTS-DEPENDENT DIHYDROXYACETONE KINASE OPERON REGULATORY PROTEIN-RELATED"/>
    <property type="match status" value="1"/>
</dbReference>
<dbReference type="CDD" id="cd00009">
    <property type="entry name" value="AAA"/>
    <property type="match status" value="1"/>
</dbReference>
<evidence type="ECO:0000313" key="8">
    <source>
        <dbReference type="Proteomes" id="UP000018211"/>
    </source>
</evidence>
<dbReference type="AlphaFoldDB" id="A0AAV2VSS8"/>
<keyword evidence="2" id="KW-0067">ATP-binding</keyword>
<evidence type="ECO:0000256" key="2">
    <source>
        <dbReference type="ARBA" id="ARBA00022840"/>
    </source>
</evidence>
<dbReference type="EMBL" id="CAOF01000125">
    <property type="protein sequence ID" value="CCO47701.1"/>
    <property type="molecule type" value="Genomic_DNA"/>
</dbReference>
<dbReference type="PROSITE" id="PS00688">
    <property type="entry name" value="SIGMA54_INTERACT_3"/>
    <property type="match status" value="1"/>
</dbReference>
<dbReference type="SUPFAM" id="SSF46689">
    <property type="entry name" value="Homeodomain-like"/>
    <property type="match status" value="1"/>
</dbReference>
<dbReference type="InterPro" id="IPR025662">
    <property type="entry name" value="Sigma_54_int_dom_ATP-bd_1"/>
</dbReference>
<reference evidence="7 8" key="1">
    <citation type="journal article" date="2013" name="ISME J.">
        <title>Comparative genomics of pathogenic lineages of Vibrio nigripulchritudo identifies virulence-associated traits.</title>
        <authorList>
            <person name="Goudenege D."/>
            <person name="Labreuche Y."/>
            <person name="Krin E."/>
            <person name="Ansquer D."/>
            <person name="Mangenot S."/>
            <person name="Calteau A."/>
            <person name="Medigue C."/>
            <person name="Mazel D."/>
            <person name="Polz M.F."/>
            <person name="Le Roux F."/>
        </authorList>
    </citation>
    <scope>NUCLEOTIDE SEQUENCE [LARGE SCALE GENOMIC DNA]</scope>
    <source>
        <strain evidence="7 8">SOn1</strain>
    </source>
</reference>
<protein>
    <submittedName>
        <fullName evidence="7">FhlA, Transcriptional regulator containing GAF, AAA-type ATPase, and DNA binding domains</fullName>
    </submittedName>
</protein>
<evidence type="ECO:0000256" key="4">
    <source>
        <dbReference type="ARBA" id="ARBA00023125"/>
    </source>
</evidence>
<keyword evidence="3" id="KW-0805">Transcription regulation</keyword>
<dbReference type="Pfam" id="PF25601">
    <property type="entry name" value="AAA_lid_14"/>
    <property type="match status" value="1"/>
</dbReference>
<dbReference type="InterPro" id="IPR025944">
    <property type="entry name" value="Sigma_54_int_dom_CS"/>
</dbReference>
<dbReference type="Gene3D" id="1.10.10.60">
    <property type="entry name" value="Homeodomain-like"/>
    <property type="match status" value="1"/>
</dbReference>
<dbReference type="Pfam" id="PF00158">
    <property type="entry name" value="Sigma54_activat"/>
    <property type="match status" value="1"/>
</dbReference>
<sequence>MSDWLKVADKLVNAREASGLVQVMLDTLQHDLHVDKSFFVAVTPDGRQLITLNRVPDLCWNVTDFECPFAHVLQNGGQKIINHEHLVYWEGDTNFTSLIDGCRPDQKIVITPLHSRSGAILALSVNLVNVAMWINEVGQSNYLRFLNLFTRHWEWLGDLNAASASKSQLKESLSYVEQTQTILKQSDSIRSKLVGDSTPMKALREQIATASQSDMTVLIQGETGVGKDVVASAIHELSSRRDKSLVAINCAAIPENLLESELFGYTKGAFSGATSNKPGLIALADGGTLFLDEIGDMPPMLQAKLLRVLETRTFRPLGAEKEQSSDFRLVAATHVELRQKIEEKTFRQDLFYRLYQFPLNVPSLKERMEDVEVLAKHFIEQFNQANGTRVRGIHFKALDMLMQYTFPGNVRELRHLIEFGCAHLHNGHELMADELGRYIQDTGGMAANEDNVQDVPDEEQTLLSISDLRSAVKSYESKIIATRLRQYKGDRSRAAESLGIPKRTLADKCSKLEINI</sequence>
<dbReference type="InterPro" id="IPR002078">
    <property type="entry name" value="Sigma_54_int"/>
</dbReference>
<dbReference type="InterPro" id="IPR058031">
    <property type="entry name" value="AAA_lid_NorR"/>
</dbReference>
<dbReference type="PROSITE" id="PS00675">
    <property type="entry name" value="SIGMA54_INTERACT_1"/>
    <property type="match status" value="1"/>
</dbReference>
<keyword evidence="1" id="KW-0547">Nucleotide-binding</keyword>
<evidence type="ECO:0000256" key="3">
    <source>
        <dbReference type="ARBA" id="ARBA00023015"/>
    </source>
</evidence>
<dbReference type="SMART" id="SM00382">
    <property type="entry name" value="AAA"/>
    <property type="match status" value="1"/>
</dbReference>
<dbReference type="InterPro" id="IPR003593">
    <property type="entry name" value="AAA+_ATPase"/>
</dbReference>
<dbReference type="PROSITE" id="PS00676">
    <property type="entry name" value="SIGMA54_INTERACT_2"/>
    <property type="match status" value="1"/>
</dbReference>
<accession>A0AAV2VSS8</accession>
<comment type="caution">
    <text evidence="7">The sequence shown here is derived from an EMBL/GenBank/DDBJ whole genome shotgun (WGS) entry which is preliminary data.</text>
</comment>
<keyword evidence="5" id="KW-0804">Transcription</keyword>
<evidence type="ECO:0000313" key="7">
    <source>
        <dbReference type="EMBL" id="CCO47701.1"/>
    </source>
</evidence>
<evidence type="ECO:0000256" key="5">
    <source>
        <dbReference type="ARBA" id="ARBA00023163"/>
    </source>
</evidence>
<dbReference type="Gene3D" id="1.10.8.60">
    <property type="match status" value="1"/>
</dbReference>
<dbReference type="GO" id="GO:0006355">
    <property type="term" value="P:regulation of DNA-templated transcription"/>
    <property type="evidence" value="ECO:0007669"/>
    <property type="project" value="InterPro"/>
</dbReference>
<organism evidence="7 8">
    <name type="scientific">Vibrio nigripulchritudo SOn1</name>
    <dbReference type="NCBI Taxonomy" id="1238450"/>
    <lineage>
        <taxon>Bacteria</taxon>
        <taxon>Pseudomonadati</taxon>
        <taxon>Pseudomonadota</taxon>
        <taxon>Gammaproteobacteria</taxon>
        <taxon>Vibrionales</taxon>
        <taxon>Vibrionaceae</taxon>
        <taxon>Vibrio</taxon>
    </lineage>
</organism>
<feature type="domain" description="Sigma-54 factor interaction" evidence="6">
    <location>
        <begin position="193"/>
        <end position="422"/>
    </location>
</feature>
<dbReference type="PROSITE" id="PS50045">
    <property type="entry name" value="SIGMA54_INTERACT_4"/>
    <property type="match status" value="1"/>
</dbReference>
<dbReference type="InterPro" id="IPR002197">
    <property type="entry name" value="HTH_Fis"/>
</dbReference>
<dbReference type="InterPro" id="IPR025943">
    <property type="entry name" value="Sigma_54_int_dom_ATP-bd_2"/>
</dbReference>
<gene>
    <name evidence="7" type="ORF">VIBNISOn1_340016</name>
</gene>
<dbReference type="PRINTS" id="PR01590">
    <property type="entry name" value="HTHFIS"/>
</dbReference>
<dbReference type="Proteomes" id="UP000018211">
    <property type="component" value="Unassembled WGS sequence"/>
</dbReference>
<dbReference type="InterPro" id="IPR027417">
    <property type="entry name" value="P-loop_NTPase"/>
</dbReference>
<evidence type="ECO:0000256" key="1">
    <source>
        <dbReference type="ARBA" id="ARBA00022741"/>
    </source>
</evidence>
<dbReference type="InterPro" id="IPR009057">
    <property type="entry name" value="Homeodomain-like_sf"/>
</dbReference>
<proteinExistence type="predicted"/>
<dbReference type="PANTHER" id="PTHR32071">
    <property type="entry name" value="TRANSCRIPTIONAL REGULATORY PROTEIN"/>
    <property type="match status" value="1"/>
</dbReference>
<dbReference type="RefSeq" id="WP_022612415.1">
    <property type="nucleotide sequence ID" value="NZ_LK391965.1"/>
</dbReference>
<evidence type="ECO:0000259" key="6">
    <source>
        <dbReference type="PROSITE" id="PS50045"/>
    </source>
</evidence>
<dbReference type="SUPFAM" id="SSF52540">
    <property type="entry name" value="P-loop containing nucleoside triphosphate hydrolases"/>
    <property type="match status" value="1"/>
</dbReference>
<dbReference type="GO" id="GO:0043565">
    <property type="term" value="F:sequence-specific DNA binding"/>
    <property type="evidence" value="ECO:0007669"/>
    <property type="project" value="InterPro"/>
</dbReference>
<dbReference type="FunFam" id="3.40.50.300:FF:000006">
    <property type="entry name" value="DNA-binding transcriptional regulator NtrC"/>
    <property type="match status" value="1"/>
</dbReference>
<dbReference type="GO" id="GO:0005524">
    <property type="term" value="F:ATP binding"/>
    <property type="evidence" value="ECO:0007669"/>
    <property type="project" value="UniProtKB-KW"/>
</dbReference>